<dbReference type="InterPro" id="IPR042095">
    <property type="entry name" value="SUMF_sf"/>
</dbReference>
<dbReference type="AlphaFoldDB" id="A0A382D0L1"/>
<dbReference type="SUPFAM" id="SSF56436">
    <property type="entry name" value="C-type lectin-like"/>
    <property type="match status" value="1"/>
</dbReference>
<gene>
    <name evidence="2" type="ORF">METZ01_LOCUS184115</name>
</gene>
<feature type="region of interest" description="Disordered" evidence="1">
    <location>
        <begin position="33"/>
        <end position="54"/>
    </location>
</feature>
<evidence type="ECO:0000256" key="1">
    <source>
        <dbReference type="SAM" id="MobiDB-lite"/>
    </source>
</evidence>
<evidence type="ECO:0008006" key="3">
    <source>
        <dbReference type="Google" id="ProtNLM"/>
    </source>
</evidence>
<dbReference type="InterPro" id="IPR016187">
    <property type="entry name" value="CTDL_fold"/>
</dbReference>
<dbReference type="Gene3D" id="3.90.1580.10">
    <property type="entry name" value="paralog of FGE (formylglycine-generating enzyme)"/>
    <property type="match status" value="1"/>
</dbReference>
<protein>
    <recommendedName>
        <fullName evidence="3">Sulfatase-modifying factor enzyme domain-containing protein</fullName>
    </recommendedName>
</protein>
<dbReference type="EMBL" id="UINC01036777">
    <property type="protein sequence ID" value="SVB31261.1"/>
    <property type="molecule type" value="Genomic_DNA"/>
</dbReference>
<feature type="compositionally biased region" description="Basic and acidic residues" evidence="1">
    <location>
        <begin position="43"/>
        <end position="54"/>
    </location>
</feature>
<feature type="non-terminal residue" evidence="2">
    <location>
        <position position="54"/>
    </location>
</feature>
<name>A0A382D0L1_9ZZZZ</name>
<sequence>MSTKTTNHTKSNSVNNGDMLLINGGKFVMGTNYEDGFPGDGEGPPREVYIDPFY</sequence>
<reference evidence="2" key="1">
    <citation type="submission" date="2018-05" db="EMBL/GenBank/DDBJ databases">
        <authorList>
            <person name="Lanie J.A."/>
            <person name="Ng W.-L."/>
            <person name="Kazmierczak K.M."/>
            <person name="Andrzejewski T.M."/>
            <person name="Davidsen T.M."/>
            <person name="Wayne K.J."/>
            <person name="Tettelin H."/>
            <person name="Glass J.I."/>
            <person name="Rusch D."/>
            <person name="Podicherti R."/>
            <person name="Tsui H.-C.T."/>
            <person name="Winkler M.E."/>
        </authorList>
    </citation>
    <scope>NUCLEOTIDE SEQUENCE</scope>
</reference>
<evidence type="ECO:0000313" key="2">
    <source>
        <dbReference type="EMBL" id="SVB31261.1"/>
    </source>
</evidence>
<accession>A0A382D0L1</accession>
<organism evidence="2">
    <name type="scientific">marine metagenome</name>
    <dbReference type="NCBI Taxonomy" id="408172"/>
    <lineage>
        <taxon>unclassified sequences</taxon>
        <taxon>metagenomes</taxon>
        <taxon>ecological metagenomes</taxon>
    </lineage>
</organism>
<proteinExistence type="predicted"/>